<dbReference type="Pfam" id="PF13635">
    <property type="entry name" value="DUF4143"/>
    <property type="match status" value="1"/>
</dbReference>
<dbReference type="PANTHER" id="PTHR43566:SF2">
    <property type="entry name" value="DUF4143 DOMAIN-CONTAINING PROTEIN"/>
    <property type="match status" value="1"/>
</dbReference>
<dbReference type="InterPro" id="IPR025420">
    <property type="entry name" value="DUF4143"/>
</dbReference>
<dbReference type="SUPFAM" id="SSF52540">
    <property type="entry name" value="P-loop containing nucleoside triphosphate hydrolases"/>
    <property type="match status" value="1"/>
</dbReference>
<feature type="domain" description="DUF4143" evidence="2">
    <location>
        <begin position="206"/>
        <end position="364"/>
    </location>
</feature>
<feature type="domain" description="AAA" evidence="1">
    <location>
        <begin position="19"/>
        <end position="134"/>
    </location>
</feature>
<dbReference type="PANTHER" id="PTHR43566">
    <property type="entry name" value="CONSERVED PROTEIN"/>
    <property type="match status" value="1"/>
</dbReference>
<dbReference type="InterPro" id="IPR027417">
    <property type="entry name" value="P-loop_NTPase"/>
</dbReference>
<dbReference type="RefSeq" id="WP_109839968.1">
    <property type="nucleotide sequence ID" value="NZ_QGKM01000121.1"/>
</dbReference>
<evidence type="ECO:0000313" key="3">
    <source>
        <dbReference type="EMBL" id="PWQ92104.1"/>
    </source>
</evidence>
<evidence type="ECO:0000259" key="2">
    <source>
        <dbReference type="Pfam" id="PF13635"/>
    </source>
</evidence>
<sequence>MDKIRHIAGKVDQLLHMFPAVAVIGPRQCGKSTLVKQLRPDWKYYDLESPDDYQLITDDPIAFFTLNTDKVIIDEAQQYPDLFRVLRSVIDENRKLKGRFLLTGSSSPEIVKGITESLAGRIATVEMWPFKQTERFDQPLPDLYERILSGADGIEAFSDLSTSMTLAHSMQALLQGGFPEPVLESESNDLYQAQWMDNYIANYINRDIRGLFPKLNIHVYRRFLSLLAHHSGHQLNMSSMARALETTVPTIKEYLDIIHQTFLWRNVQPFSNNPLKKVQKSNKGFFRDTGVLHHLLKINQLDALLVHPVAGFSFESFVTEELIRGFQSTMATQLEYSYYRTVDKSEVDFVIEGTFGVIPIEVKLNTVVKRQALRGLEGFISDVKCPYGIVINRGKRVEFLSERVVQIPVQYI</sequence>
<dbReference type="Pfam" id="PF13173">
    <property type="entry name" value="AAA_14"/>
    <property type="match status" value="1"/>
</dbReference>
<gene>
    <name evidence="3" type="ORF">DKW60_22880</name>
</gene>
<organism evidence="3 4">
    <name type="scientific">Leucothrix pacifica</name>
    <dbReference type="NCBI Taxonomy" id="1247513"/>
    <lineage>
        <taxon>Bacteria</taxon>
        <taxon>Pseudomonadati</taxon>
        <taxon>Pseudomonadota</taxon>
        <taxon>Gammaproteobacteria</taxon>
        <taxon>Thiotrichales</taxon>
        <taxon>Thiotrichaceae</taxon>
        <taxon>Leucothrix</taxon>
    </lineage>
</organism>
<reference evidence="3 4" key="1">
    <citation type="submission" date="2018-05" db="EMBL/GenBank/DDBJ databases">
        <title>Leucothrix arctica sp. nov., isolated from Arctic seawater.</title>
        <authorList>
            <person name="Choi A."/>
            <person name="Baek K."/>
        </authorList>
    </citation>
    <scope>NUCLEOTIDE SEQUENCE [LARGE SCALE GENOMIC DNA]</scope>
    <source>
        <strain evidence="3 4">JCM 18388</strain>
    </source>
</reference>
<evidence type="ECO:0000259" key="1">
    <source>
        <dbReference type="Pfam" id="PF13173"/>
    </source>
</evidence>
<dbReference type="InterPro" id="IPR041682">
    <property type="entry name" value="AAA_14"/>
</dbReference>
<dbReference type="Proteomes" id="UP000245539">
    <property type="component" value="Unassembled WGS sequence"/>
</dbReference>
<dbReference type="AlphaFoldDB" id="A0A317C0C0"/>
<proteinExistence type="predicted"/>
<accession>A0A317C0C0</accession>
<evidence type="ECO:0000313" key="4">
    <source>
        <dbReference type="Proteomes" id="UP000245539"/>
    </source>
</evidence>
<dbReference type="OrthoDB" id="9771844at2"/>
<protein>
    <submittedName>
        <fullName evidence="3">ATPase</fullName>
    </submittedName>
</protein>
<keyword evidence="4" id="KW-1185">Reference proteome</keyword>
<name>A0A317C0C0_9GAMM</name>
<dbReference type="EMBL" id="QGKM01000121">
    <property type="protein sequence ID" value="PWQ92104.1"/>
    <property type="molecule type" value="Genomic_DNA"/>
</dbReference>
<comment type="caution">
    <text evidence="3">The sequence shown here is derived from an EMBL/GenBank/DDBJ whole genome shotgun (WGS) entry which is preliminary data.</text>
</comment>